<feature type="domain" description="Serine aminopeptidase S33" evidence="1">
    <location>
        <begin position="46"/>
        <end position="150"/>
    </location>
</feature>
<evidence type="ECO:0000313" key="2">
    <source>
        <dbReference type="EMBL" id="SFP81915.1"/>
    </source>
</evidence>
<dbReference type="Pfam" id="PF12146">
    <property type="entry name" value="Hydrolase_4"/>
    <property type="match status" value="1"/>
</dbReference>
<evidence type="ECO:0000313" key="3">
    <source>
        <dbReference type="Proteomes" id="UP000198577"/>
    </source>
</evidence>
<proteinExistence type="predicted"/>
<dbReference type="InterPro" id="IPR053145">
    <property type="entry name" value="AB_hydrolase_Est10"/>
</dbReference>
<organism evidence="2 3">
    <name type="scientific">Caldicoprobacter faecalis</name>
    <dbReference type="NCBI Taxonomy" id="937334"/>
    <lineage>
        <taxon>Bacteria</taxon>
        <taxon>Bacillati</taxon>
        <taxon>Bacillota</taxon>
        <taxon>Clostridia</taxon>
        <taxon>Caldicoprobacterales</taxon>
        <taxon>Caldicoprobacteraceae</taxon>
        <taxon>Caldicoprobacter</taxon>
    </lineage>
</organism>
<protein>
    <recommendedName>
        <fullName evidence="1">Serine aminopeptidase S33 domain-containing protein</fullName>
    </recommendedName>
</protein>
<dbReference type="Proteomes" id="UP000198577">
    <property type="component" value="Unassembled WGS sequence"/>
</dbReference>
<name>A0A1I5TFW2_9FIRM</name>
<sequence length="257" mass="28572">MQKAVELHKNGMTLRGMLHKPEGASEKLPVALIFHGFTGNKMEPHFIFVKLSRRLEQAGIASLRFDFLGSGESDGEFKDMTLSGELDDAEAILNYAKSLEFVDTNRIFAVGLSMGGAVASMLAGRHPQDIAALCLWAPAGNMGQLIQERIKQIEAAGIDISSMEYFDLGGNLVGKAFVEDVQSLDIFKIAAPYDKQVLILHGDRDEAVPLKTSYRYLEIYGDRAKLHVIEGADHTFNKWEWEQEVIEKTVEFLKSHA</sequence>
<dbReference type="AlphaFoldDB" id="A0A1I5TFW2"/>
<dbReference type="STRING" id="937334.SAMN05444406_104110"/>
<gene>
    <name evidence="2" type="ORF">SAMN05444406_104110</name>
</gene>
<dbReference type="InterPro" id="IPR022742">
    <property type="entry name" value="Hydrolase_4"/>
</dbReference>
<dbReference type="OrthoDB" id="9780269at2"/>
<dbReference type="PANTHER" id="PTHR43265:SF1">
    <property type="entry name" value="ESTERASE ESTD"/>
    <property type="match status" value="1"/>
</dbReference>
<dbReference type="PANTHER" id="PTHR43265">
    <property type="entry name" value="ESTERASE ESTD"/>
    <property type="match status" value="1"/>
</dbReference>
<dbReference type="RefSeq" id="WP_025747209.1">
    <property type="nucleotide sequence ID" value="NZ_FOXR01000004.1"/>
</dbReference>
<dbReference type="SUPFAM" id="SSF53474">
    <property type="entry name" value="alpha/beta-Hydrolases"/>
    <property type="match status" value="1"/>
</dbReference>
<dbReference type="InterPro" id="IPR029058">
    <property type="entry name" value="AB_hydrolase_fold"/>
</dbReference>
<dbReference type="GO" id="GO:0052689">
    <property type="term" value="F:carboxylic ester hydrolase activity"/>
    <property type="evidence" value="ECO:0007669"/>
    <property type="project" value="TreeGrafter"/>
</dbReference>
<dbReference type="EMBL" id="FOXR01000004">
    <property type="protein sequence ID" value="SFP81915.1"/>
    <property type="molecule type" value="Genomic_DNA"/>
</dbReference>
<dbReference type="Gene3D" id="3.40.50.1820">
    <property type="entry name" value="alpha/beta hydrolase"/>
    <property type="match status" value="1"/>
</dbReference>
<evidence type="ECO:0000259" key="1">
    <source>
        <dbReference type="Pfam" id="PF12146"/>
    </source>
</evidence>
<reference evidence="2 3" key="1">
    <citation type="submission" date="2016-10" db="EMBL/GenBank/DDBJ databases">
        <authorList>
            <person name="de Groot N.N."/>
        </authorList>
    </citation>
    <scope>NUCLEOTIDE SEQUENCE [LARGE SCALE GENOMIC DNA]</scope>
    <source>
        <strain evidence="2 3">DSM 20678</strain>
    </source>
</reference>
<accession>A0A1I5TFW2</accession>
<keyword evidence="3" id="KW-1185">Reference proteome</keyword>